<feature type="compositionally biased region" description="Polar residues" evidence="1">
    <location>
        <begin position="500"/>
        <end position="511"/>
    </location>
</feature>
<proteinExistence type="predicted"/>
<evidence type="ECO:0000313" key="2">
    <source>
        <dbReference type="EMBL" id="CAG8887209.1"/>
    </source>
</evidence>
<gene>
    <name evidence="2" type="ORF">PEGY_LOCUS1066</name>
</gene>
<feature type="compositionally biased region" description="Polar residues" evidence="1">
    <location>
        <begin position="353"/>
        <end position="368"/>
    </location>
</feature>
<dbReference type="Proteomes" id="UP001154252">
    <property type="component" value="Unassembled WGS sequence"/>
</dbReference>
<dbReference type="EMBL" id="CAJVRC010000836">
    <property type="protein sequence ID" value="CAG8887209.1"/>
    <property type="molecule type" value="Genomic_DNA"/>
</dbReference>
<evidence type="ECO:0000256" key="1">
    <source>
        <dbReference type="SAM" id="MobiDB-lite"/>
    </source>
</evidence>
<sequence length="840" mass="91664">MPSLTLTDPDMILPYEGERESQTPSPPRIAYLSHLNSRQSNPNASTSAPSRQKKNFSRHAWTHDDVNVSRRLSDIGEELSPDRSEGFGYADEQELASSPLLHERDDQHRDNAAWSSSNSTISAGSRRASASRDVPEAHNGRDESPVDPEIARAQATVVVGTAGCSSVPASSAVASAAADGKGPGEEFSSAILSSEAERILENAKKRLNLMENNLTRARSTTPRTTASPSPSNSGYIQPMGMHQPVGGLYRSISRTDPKNSSLRRQSLIASQDTTNNRHSRVHSETNIPSDLSFSDNKRISRSVSAMGASTSSSLHTDDRSFHYAPTRAYLTHRSSVSSMQPPRHGNDQERQDQAPQSPVSTGDSSSESPHGLGISSEEESKSSPEGFSPVYSSFGPPSRAQSQLQVRDLQYQMKGLHIKISSLKVKNQEDNLRRRSLQSLRTPSPLTAADHWYANALELRDGQGSRGSDPRRDASSENIRDASNGGAAQDRRRSDEHAAGNTSKHAGNWQGNEPADYADDQSVAETMYEDAEEGDFDEDIDREALDEILREPLDDDLENDLEAFPNVPSHTDATPHEMREDAFDYEHFILHSALGNYTQQLRRVSNGSNGSVETTRPVYTARHSRTNSNMSDSTVATFATATEGERPDEDDIDSVMYWDRRFNHGAFPRSISPGVSDTNPWTELRHGHSHGHSQSHAHGQPHSHSYQPSPIQELEAEGDRSETPRGPRYDESDTNQVEPNNLSPQKLTGRSSSATAGSATPTSLVSSLVSTVRAASSTPSVGGINDDDTQMLEALFASLGNVCMDLQAITTSSDPDVKAARVLRRRLDAARRVLDGELDA</sequence>
<feature type="compositionally biased region" description="Polar residues" evidence="1">
    <location>
        <begin position="284"/>
        <end position="294"/>
    </location>
</feature>
<name>A0A9W4K2F8_9EURO</name>
<feature type="compositionally biased region" description="Polar residues" evidence="1">
    <location>
        <begin position="734"/>
        <end position="750"/>
    </location>
</feature>
<feature type="compositionally biased region" description="Low complexity" evidence="1">
    <location>
        <begin position="216"/>
        <end position="231"/>
    </location>
</feature>
<feature type="compositionally biased region" description="Basic and acidic residues" evidence="1">
    <location>
        <begin position="717"/>
        <end position="731"/>
    </location>
</feature>
<feature type="compositionally biased region" description="Basic and acidic residues" evidence="1">
    <location>
        <begin position="61"/>
        <end position="85"/>
    </location>
</feature>
<feature type="region of interest" description="Disordered" evidence="1">
    <location>
        <begin position="216"/>
        <end position="238"/>
    </location>
</feature>
<evidence type="ECO:0000313" key="3">
    <source>
        <dbReference type="Proteomes" id="UP001154252"/>
    </source>
</evidence>
<feature type="compositionally biased region" description="Basic and acidic residues" evidence="1">
    <location>
        <begin position="101"/>
        <end position="111"/>
    </location>
</feature>
<feature type="region of interest" description="Disordered" evidence="1">
    <location>
        <begin position="333"/>
        <end position="404"/>
    </location>
</feature>
<keyword evidence="3" id="KW-1185">Reference proteome</keyword>
<protein>
    <submittedName>
        <fullName evidence="2">Uncharacterized protein</fullName>
    </submittedName>
</protein>
<feature type="region of interest" description="Disordered" evidence="1">
    <location>
        <begin position="666"/>
        <end position="760"/>
    </location>
</feature>
<organism evidence="2 3">
    <name type="scientific">Penicillium egyptiacum</name>
    <dbReference type="NCBI Taxonomy" id="1303716"/>
    <lineage>
        <taxon>Eukaryota</taxon>
        <taxon>Fungi</taxon>
        <taxon>Dikarya</taxon>
        <taxon>Ascomycota</taxon>
        <taxon>Pezizomycotina</taxon>
        <taxon>Eurotiomycetes</taxon>
        <taxon>Eurotiomycetidae</taxon>
        <taxon>Eurotiales</taxon>
        <taxon>Aspergillaceae</taxon>
        <taxon>Penicillium</taxon>
    </lineage>
</organism>
<feature type="compositionally biased region" description="Low complexity" evidence="1">
    <location>
        <begin position="751"/>
        <end position="760"/>
    </location>
</feature>
<comment type="caution">
    <text evidence="2">The sequence shown here is derived from an EMBL/GenBank/DDBJ whole genome shotgun (WGS) entry which is preliminary data.</text>
</comment>
<feature type="compositionally biased region" description="Basic and acidic residues" evidence="1">
    <location>
        <begin position="133"/>
        <end position="144"/>
    </location>
</feature>
<feature type="compositionally biased region" description="Low complexity" evidence="1">
    <location>
        <begin position="122"/>
        <end position="132"/>
    </location>
</feature>
<dbReference type="AlphaFoldDB" id="A0A9W4K2F8"/>
<feature type="compositionally biased region" description="Basic and acidic residues" evidence="1">
    <location>
        <begin position="489"/>
        <end position="498"/>
    </location>
</feature>
<feature type="compositionally biased region" description="Basic and acidic residues" evidence="1">
    <location>
        <begin position="460"/>
        <end position="480"/>
    </location>
</feature>
<feature type="region of interest" description="Disordered" evidence="1">
    <location>
        <begin position="460"/>
        <end position="516"/>
    </location>
</feature>
<feature type="compositionally biased region" description="Basic residues" evidence="1">
    <location>
        <begin position="687"/>
        <end position="701"/>
    </location>
</feature>
<feature type="region of interest" description="Disordered" evidence="1">
    <location>
        <begin position="1"/>
        <end position="148"/>
    </location>
</feature>
<accession>A0A9W4K2F8</accession>
<feature type="compositionally biased region" description="Polar residues" evidence="1">
    <location>
        <begin position="34"/>
        <end position="50"/>
    </location>
</feature>
<feature type="region of interest" description="Disordered" evidence="1">
    <location>
        <begin position="268"/>
        <end position="294"/>
    </location>
</feature>
<reference evidence="2" key="1">
    <citation type="submission" date="2021-07" db="EMBL/GenBank/DDBJ databases">
        <authorList>
            <person name="Branca A.L. A."/>
        </authorList>
    </citation>
    <scope>NUCLEOTIDE SEQUENCE</scope>
</reference>
<dbReference type="OrthoDB" id="3438840at2759"/>